<protein>
    <recommendedName>
        <fullName evidence="2">DUF2147 domain-containing protein</fullName>
    </recommendedName>
</protein>
<dbReference type="AlphaFoldDB" id="A0A0D6MP70"/>
<feature type="signal peptide" evidence="1">
    <location>
        <begin position="1"/>
        <end position="21"/>
    </location>
</feature>
<dbReference type="PANTHER" id="PTHR36919:SF2">
    <property type="entry name" value="BLL6627 PROTEIN"/>
    <property type="match status" value="1"/>
</dbReference>
<dbReference type="Proteomes" id="UP000032679">
    <property type="component" value="Unassembled WGS sequence"/>
</dbReference>
<evidence type="ECO:0000259" key="2">
    <source>
        <dbReference type="Pfam" id="PF09917"/>
    </source>
</evidence>
<feature type="chain" id="PRO_5002308078" description="DUF2147 domain-containing protein" evidence="1">
    <location>
        <begin position="22"/>
        <end position="152"/>
    </location>
</feature>
<dbReference type="STRING" id="1231623.Tasa_040_027"/>
<accession>A0A0D6MP70</accession>
<dbReference type="Gene3D" id="2.40.128.520">
    <property type="match status" value="1"/>
</dbReference>
<gene>
    <name evidence="3" type="ORF">Tasa_040_027</name>
</gene>
<keyword evidence="1" id="KW-0732">Signal</keyword>
<reference evidence="3 4" key="1">
    <citation type="submission" date="2012-10" db="EMBL/GenBank/DDBJ databases">
        <title>Genome sequencing of Tanticharoenia sakaeratensis NBRC 103193.</title>
        <authorList>
            <person name="Azuma Y."/>
            <person name="Hadano H."/>
            <person name="Hirakawa H."/>
            <person name="Matsushita K."/>
        </authorList>
    </citation>
    <scope>NUCLEOTIDE SEQUENCE [LARGE SCALE GENOMIC DNA]</scope>
    <source>
        <strain evidence="3 4">NBRC 103193</strain>
    </source>
</reference>
<evidence type="ECO:0000256" key="1">
    <source>
        <dbReference type="SAM" id="SignalP"/>
    </source>
</evidence>
<sequence>MAAWLAVVALIAPAGMPRARASDAAAVSGQWLAQEHDGVITIGACGTGKGDAAELCGRLIGMQYTGAPPKDVWGRPQCGIVMLFGFKPGDEGRWDGRILDPQTGRLYSARIWSPRPDVLNLRGYILGMPFLGETQTWTRYHGKIGPECTMPP</sequence>
<dbReference type="EMBL" id="BALE01000040">
    <property type="protein sequence ID" value="GAN55205.1"/>
    <property type="molecule type" value="Genomic_DNA"/>
</dbReference>
<evidence type="ECO:0000313" key="4">
    <source>
        <dbReference type="Proteomes" id="UP000032679"/>
    </source>
</evidence>
<comment type="caution">
    <text evidence="3">The sequence shown here is derived from an EMBL/GenBank/DDBJ whole genome shotgun (WGS) entry which is preliminary data.</text>
</comment>
<feature type="domain" description="DUF2147" evidence="2">
    <location>
        <begin position="29"/>
        <end position="139"/>
    </location>
</feature>
<keyword evidence="4" id="KW-1185">Reference proteome</keyword>
<proteinExistence type="predicted"/>
<organism evidence="3 4">
    <name type="scientific">Tanticharoenia sakaeratensis NBRC 103193</name>
    <dbReference type="NCBI Taxonomy" id="1231623"/>
    <lineage>
        <taxon>Bacteria</taxon>
        <taxon>Pseudomonadati</taxon>
        <taxon>Pseudomonadota</taxon>
        <taxon>Alphaproteobacteria</taxon>
        <taxon>Acetobacterales</taxon>
        <taxon>Acetobacteraceae</taxon>
        <taxon>Tanticharoenia</taxon>
    </lineage>
</organism>
<dbReference type="Pfam" id="PF09917">
    <property type="entry name" value="DUF2147"/>
    <property type="match status" value="1"/>
</dbReference>
<evidence type="ECO:0000313" key="3">
    <source>
        <dbReference type="EMBL" id="GAN55205.1"/>
    </source>
</evidence>
<dbReference type="InterPro" id="IPR019223">
    <property type="entry name" value="DUF2147"/>
</dbReference>
<dbReference type="PANTHER" id="PTHR36919">
    <property type="entry name" value="BLR1215 PROTEIN"/>
    <property type="match status" value="1"/>
</dbReference>
<name>A0A0D6MP70_9PROT</name>